<dbReference type="GO" id="GO:0036094">
    <property type="term" value="F:small molecule binding"/>
    <property type="evidence" value="ECO:0007669"/>
    <property type="project" value="InterPro"/>
</dbReference>
<dbReference type="KEGG" id="pgut:117676629"/>
<dbReference type="InterPro" id="IPR012674">
    <property type="entry name" value="Calycin"/>
</dbReference>
<dbReference type="PANTHER" id="PTHR11430:SF32">
    <property type="entry name" value="CHLOROPLASTIC LIPOCALIN"/>
    <property type="match status" value="1"/>
</dbReference>
<dbReference type="InterPro" id="IPR002345">
    <property type="entry name" value="Lipocalin"/>
</dbReference>
<dbReference type="OMA" id="FATEMHI"/>
<comment type="similarity">
    <text evidence="1">Belongs to the calycin superfamily. Lipocalin family.</text>
</comment>
<evidence type="ECO:0000256" key="2">
    <source>
        <dbReference type="SAM" id="SignalP"/>
    </source>
</evidence>
<reference evidence="5" key="1">
    <citation type="submission" date="2025-08" db="UniProtKB">
        <authorList>
            <consortium name="RefSeq"/>
        </authorList>
    </citation>
    <scope>IDENTIFICATION</scope>
    <source>
        <tissue evidence="5">Blood</tissue>
    </source>
</reference>
<dbReference type="SUPFAM" id="SSF50814">
    <property type="entry name" value="Lipocalins"/>
    <property type="match status" value="1"/>
</dbReference>
<feature type="signal peptide" evidence="2">
    <location>
        <begin position="1"/>
        <end position="20"/>
    </location>
</feature>
<dbReference type="Pfam" id="PF00061">
    <property type="entry name" value="Lipocalin"/>
    <property type="match status" value="1"/>
</dbReference>
<dbReference type="Gene3D" id="2.40.128.20">
    <property type="match status" value="1"/>
</dbReference>
<evidence type="ECO:0000256" key="1">
    <source>
        <dbReference type="ARBA" id="ARBA00006889"/>
    </source>
</evidence>
<protein>
    <submittedName>
        <fullName evidence="5">Protein AMBP-like</fullName>
    </submittedName>
</protein>
<dbReference type="PANTHER" id="PTHR11430">
    <property type="entry name" value="LIPOCALIN"/>
    <property type="match status" value="1"/>
</dbReference>
<keyword evidence="4" id="KW-1185">Reference proteome</keyword>
<dbReference type="Proteomes" id="UP001652622">
    <property type="component" value="Unplaced"/>
</dbReference>
<dbReference type="InParanoid" id="A0A6P9DLJ1"/>
<organism evidence="4 5">
    <name type="scientific">Pantherophis guttatus</name>
    <name type="common">Corn snake</name>
    <name type="synonym">Elaphe guttata</name>
    <dbReference type="NCBI Taxonomy" id="94885"/>
    <lineage>
        <taxon>Eukaryota</taxon>
        <taxon>Metazoa</taxon>
        <taxon>Chordata</taxon>
        <taxon>Craniata</taxon>
        <taxon>Vertebrata</taxon>
        <taxon>Euteleostomi</taxon>
        <taxon>Lepidosauria</taxon>
        <taxon>Squamata</taxon>
        <taxon>Bifurcata</taxon>
        <taxon>Unidentata</taxon>
        <taxon>Episquamata</taxon>
        <taxon>Toxicofera</taxon>
        <taxon>Serpentes</taxon>
        <taxon>Colubroidea</taxon>
        <taxon>Colubridae</taxon>
        <taxon>Colubrinae</taxon>
        <taxon>Pantherophis</taxon>
    </lineage>
</organism>
<proteinExistence type="inferred from homology"/>
<name>A0A6P9DLJ1_PANGU</name>
<sequence>MRPLWLSVMGLAFLCLPAAASDEANQCSPGQVLGHWYIHGIGSNCEWMVQFMAKEMMSCNVTSQEEGSFTVATNLTTEYGSMDVEMTYTKQKDGVYLHKSEWGDKIIDKRKTDCKTYAMTSVRDLKDNEGVFCIFVSLYAREMSVSDSVKQSFIDFATEMHIDREQIFLLARKDATPKSA</sequence>
<feature type="domain" description="Lipocalin/cytosolic fatty-acid binding" evidence="3">
    <location>
        <begin position="34"/>
        <end position="172"/>
    </location>
</feature>
<dbReference type="AlphaFoldDB" id="A0A6P9DLJ1"/>
<evidence type="ECO:0000313" key="5">
    <source>
        <dbReference type="RefSeq" id="XP_034292125.1"/>
    </source>
</evidence>
<dbReference type="RefSeq" id="XP_034292125.1">
    <property type="nucleotide sequence ID" value="XM_034436234.2"/>
</dbReference>
<dbReference type="GeneID" id="117676629"/>
<keyword evidence="2" id="KW-0732">Signal</keyword>
<accession>A0A6P9DLJ1</accession>
<feature type="chain" id="PRO_5028130368" evidence="2">
    <location>
        <begin position="21"/>
        <end position="180"/>
    </location>
</feature>
<dbReference type="InterPro" id="IPR000566">
    <property type="entry name" value="Lipocln_cytosolic_FA-bd_dom"/>
</dbReference>
<evidence type="ECO:0000259" key="3">
    <source>
        <dbReference type="Pfam" id="PF00061"/>
    </source>
</evidence>
<evidence type="ECO:0000313" key="4">
    <source>
        <dbReference type="Proteomes" id="UP001652622"/>
    </source>
</evidence>
<gene>
    <name evidence="5" type="primary">LOC117676629</name>
</gene>